<accession>A0A8J2M1A7</accession>
<comment type="caution">
    <text evidence="1">The sequence shown here is derived from an EMBL/GenBank/DDBJ whole genome shotgun (WGS) entry which is preliminary data.</text>
</comment>
<name>A0A8J2M1A7_9BILA</name>
<keyword evidence="2" id="KW-1185">Reference proteome</keyword>
<evidence type="ECO:0000313" key="1">
    <source>
        <dbReference type="EMBL" id="CAG9533065.1"/>
    </source>
</evidence>
<dbReference type="AlphaFoldDB" id="A0A8J2M1A7"/>
<dbReference type="Proteomes" id="UP000746747">
    <property type="component" value="Unassembled WGS sequence"/>
</dbReference>
<gene>
    <name evidence="1" type="ORF">CJOHNSTONI_LOCUS3325</name>
</gene>
<dbReference type="EMBL" id="CAKAEH010001182">
    <property type="protein sequence ID" value="CAG9533065.1"/>
    <property type="molecule type" value="Genomic_DNA"/>
</dbReference>
<reference evidence="1" key="1">
    <citation type="submission" date="2021-09" db="EMBL/GenBank/DDBJ databases">
        <authorList>
            <consortium name="Pathogen Informatics"/>
        </authorList>
    </citation>
    <scope>NUCLEOTIDE SEQUENCE</scope>
</reference>
<proteinExistence type="predicted"/>
<protein>
    <submittedName>
        <fullName evidence="1">Uncharacterized protein</fullName>
    </submittedName>
</protein>
<organism evidence="1 2">
    <name type="scientific">Cercopithifilaria johnstoni</name>
    <dbReference type="NCBI Taxonomy" id="2874296"/>
    <lineage>
        <taxon>Eukaryota</taxon>
        <taxon>Metazoa</taxon>
        <taxon>Ecdysozoa</taxon>
        <taxon>Nematoda</taxon>
        <taxon>Chromadorea</taxon>
        <taxon>Rhabditida</taxon>
        <taxon>Spirurina</taxon>
        <taxon>Spiruromorpha</taxon>
        <taxon>Filarioidea</taxon>
        <taxon>Onchocercidae</taxon>
        <taxon>Cercopithifilaria</taxon>
    </lineage>
</organism>
<evidence type="ECO:0000313" key="2">
    <source>
        <dbReference type="Proteomes" id="UP000746747"/>
    </source>
</evidence>
<dbReference type="OrthoDB" id="5841154at2759"/>
<sequence>MYIEKCFAKVQCKHSEVLVRLERNENHAVPVCPSATAGRNKRLRSRYFPRNVIKCDGLICNKCRCNVRMGYVLSNNTNQAECVLTCPTS</sequence>